<comment type="caution">
    <text evidence="2">The sequence shown here is derived from an EMBL/GenBank/DDBJ whole genome shotgun (WGS) entry which is preliminary data.</text>
</comment>
<feature type="region of interest" description="Disordered" evidence="1">
    <location>
        <begin position="401"/>
        <end position="421"/>
    </location>
</feature>
<protein>
    <submittedName>
        <fullName evidence="2">Uncharacterized protein</fullName>
    </submittedName>
</protein>
<evidence type="ECO:0000313" key="2">
    <source>
        <dbReference type="EMBL" id="KAK6505087.1"/>
    </source>
</evidence>
<evidence type="ECO:0000256" key="1">
    <source>
        <dbReference type="SAM" id="MobiDB-lite"/>
    </source>
</evidence>
<accession>A0AAV9WA73</accession>
<dbReference type="EMBL" id="JAVHJL010000004">
    <property type="protein sequence ID" value="KAK6505087.1"/>
    <property type="molecule type" value="Genomic_DNA"/>
</dbReference>
<name>A0AAV9WA73_9PEZI</name>
<feature type="compositionally biased region" description="Polar residues" evidence="1">
    <location>
        <begin position="409"/>
        <end position="421"/>
    </location>
</feature>
<feature type="region of interest" description="Disordered" evidence="1">
    <location>
        <begin position="203"/>
        <end position="222"/>
    </location>
</feature>
<dbReference type="AlphaFoldDB" id="A0AAV9WA73"/>
<organism evidence="2 3">
    <name type="scientific">Arthrobotrys musiformis</name>
    <dbReference type="NCBI Taxonomy" id="47236"/>
    <lineage>
        <taxon>Eukaryota</taxon>
        <taxon>Fungi</taxon>
        <taxon>Dikarya</taxon>
        <taxon>Ascomycota</taxon>
        <taxon>Pezizomycotina</taxon>
        <taxon>Orbiliomycetes</taxon>
        <taxon>Orbiliales</taxon>
        <taxon>Orbiliaceae</taxon>
        <taxon>Arthrobotrys</taxon>
    </lineage>
</organism>
<evidence type="ECO:0000313" key="3">
    <source>
        <dbReference type="Proteomes" id="UP001370758"/>
    </source>
</evidence>
<gene>
    <name evidence="2" type="ORF">TWF481_007009</name>
</gene>
<reference evidence="2 3" key="1">
    <citation type="submission" date="2023-08" db="EMBL/GenBank/DDBJ databases">
        <authorList>
            <person name="Palmer J.M."/>
        </authorList>
    </citation>
    <scope>NUCLEOTIDE SEQUENCE [LARGE SCALE GENOMIC DNA]</scope>
    <source>
        <strain evidence="2 3">TWF481</strain>
    </source>
</reference>
<dbReference type="Proteomes" id="UP001370758">
    <property type="component" value="Unassembled WGS sequence"/>
</dbReference>
<keyword evidence="3" id="KW-1185">Reference proteome</keyword>
<sequence>MSEIVLPLAPADNIPTRDIIAYSAFLKPAVGPEPKLPEGTIVADSFESLWVPPEADPERQTFRIRAKQLVFIAGTTYTYQANTNLHILCDEAVFLPNPKDPNASSITINLPGKNADQQPPPTPAAGANGKEATYTLMGSRGAHSGGWSPVITGSVPATPGLDGTQGGTGVRGADAGNLIFEAANYETSKLPTDRPFLVVNSTGGKGGKGGAGSSGGEGGGGVTGWGKLTTSLCETLTERLRFKKQWHLYISSTASDAEIEDVIKRGFIGAVGGDAGRPGSGGYGGSGKGFEVRIPEEAFNDKKLKGRFTLQSNIGAEGDDGPEGSPGNGGPCGTSWLFLFFKGLNDGKTEGLEEILKKNIYFDWKDNTVDQWLKYLCHGTEPPLQNGTRAYPLKDYSRTHAREKAKQLPPTTSPAIRFTQI</sequence>
<proteinExistence type="predicted"/>